<comment type="caution">
    <text evidence="1">The sequence shown here is derived from an EMBL/GenBank/DDBJ whole genome shotgun (WGS) entry which is preliminary data.</text>
</comment>
<keyword evidence="2" id="KW-1185">Reference proteome</keyword>
<evidence type="ECO:0000313" key="1">
    <source>
        <dbReference type="EMBL" id="MFL0269293.1"/>
    </source>
</evidence>
<evidence type="ECO:0000313" key="2">
    <source>
        <dbReference type="Proteomes" id="UP001623661"/>
    </source>
</evidence>
<dbReference type="Proteomes" id="UP001623661">
    <property type="component" value="Unassembled WGS sequence"/>
</dbReference>
<name>A0ABW8TVR0_9CLOT</name>
<reference evidence="1 2" key="1">
    <citation type="submission" date="2024-11" db="EMBL/GenBank/DDBJ databases">
        <authorList>
            <person name="Heng Y.C."/>
            <person name="Lim A.C.H."/>
            <person name="Lee J.K.Y."/>
            <person name="Kittelmann S."/>
        </authorList>
    </citation>
    <scope>NUCLEOTIDE SEQUENCE [LARGE SCALE GENOMIC DNA]</scope>
    <source>
        <strain evidence="1 2">WILCCON 0202</strain>
    </source>
</reference>
<accession>A0ABW8TVR0</accession>
<dbReference type="RefSeq" id="WP_406765921.1">
    <property type="nucleotide sequence ID" value="NZ_JBJHZY010000003.1"/>
</dbReference>
<organism evidence="1 2">
    <name type="scientific">Candidatus Clostridium radicumherbarum</name>
    <dbReference type="NCBI Taxonomy" id="3381662"/>
    <lineage>
        <taxon>Bacteria</taxon>
        <taxon>Bacillati</taxon>
        <taxon>Bacillota</taxon>
        <taxon>Clostridia</taxon>
        <taxon>Eubacteriales</taxon>
        <taxon>Clostridiaceae</taxon>
        <taxon>Clostridium</taxon>
    </lineage>
</organism>
<dbReference type="EMBL" id="JBJHZY010000003">
    <property type="protein sequence ID" value="MFL0269293.1"/>
    <property type="molecule type" value="Genomic_DNA"/>
</dbReference>
<gene>
    <name evidence="1" type="ORF">ACJDUH_14485</name>
</gene>
<proteinExistence type="predicted"/>
<sequence length="175" mass="20440">MGRKFVSIHILDSSIDEVCWSLVNCRMDLKNNEAYMENILKKLNKSSKIIDSKLSIKAKEAEFYLAEANGNISVFSEYFYTQVIKEQVKRWFAGSNRCVLVVDYFDDDYLEMSIFRKYKFLTSLICGNNLQLYGLTNTKFDSEKVCNIFDIQAIQLEQAYNLDDIVRLAVILRIY</sequence>
<protein>
    <submittedName>
        <fullName evidence="1">Uncharacterized protein</fullName>
    </submittedName>
</protein>